<dbReference type="AlphaFoldDB" id="A0A5C6GQF2"/>
<comment type="caution">
    <text evidence="3">The sequence shown here is derived from an EMBL/GenBank/DDBJ whole genome shotgun (WGS) entry which is preliminary data.</text>
</comment>
<accession>A0A5C6GQF2</accession>
<dbReference type="Gene3D" id="3.40.390.10">
    <property type="entry name" value="Collagenase (Catalytic Domain)"/>
    <property type="match status" value="1"/>
</dbReference>
<dbReference type="InterPro" id="IPR024079">
    <property type="entry name" value="MetalloPept_cat_dom_sf"/>
</dbReference>
<evidence type="ECO:0000256" key="1">
    <source>
        <dbReference type="ARBA" id="ARBA00008721"/>
    </source>
</evidence>
<dbReference type="SUPFAM" id="SSF55486">
    <property type="entry name" value="Metalloproteases ('zincins'), catalytic domain"/>
    <property type="match status" value="2"/>
</dbReference>
<feature type="signal peptide" evidence="2">
    <location>
        <begin position="1"/>
        <end position="19"/>
    </location>
</feature>
<proteinExistence type="inferred from homology"/>
<reference evidence="4" key="1">
    <citation type="submission" date="2018-12" db="EMBL/GenBank/DDBJ databases">
        <title>The complete genome of Metarhizium rileyi, a key fungal pathogen of Lepidoptera.</title>
        <authorList>
            <person name="Binneck E."/>
            <person name="Lastra C.C.L."/>
            <person name="Sosa-Gomez D.R."/>
        </authorList>
    </citation>
    <scope>NUCLEOTIDE SEQUENCE [LARGE SCALE GENOMIC DNA]</scope>
    <source>
        <strain evidence="4">Cep018-CH2</strain>
    </source>
</reference>
<keyword evidence="2" id="KW-0732">Signal</keyword>
<feature type="chain" id="PRO_5022715392" evidence="2">
    <location>
        <begin position="20"/>
        <end position="350"/>
    </location>
</feature>
<organism evidence="3 4">
    <name type="scientific">Metarhizium rileyi (strain RCEF 4871)</name>
    <name type="common">Nomuraea rileyi</name>
    <dbReference type="NCBI Taxonomy" id="1649241"/>
    <lineage>
        <taxon>Eukaryota</taxon>
        <taxon>Fungi</taxon>
        <taxon>Dikarya</taxon>
        <taxon>Ascomycota</taxon>
        <taxon>Pezizomycotina</taxon>
        <taxon>Sordariomycetes</taxon>
        <taxon>Hypocreomycetidae</taxon>
        <taxon>Hypocreales</taxon>
        <taxon>Clavicipitaceae</taxon>
        <taxon>Metarhizium</taxon>
    </lineage>
</organism>
<dbReference type="PANTHER" id="PTHR47466">
    <property type="match status" value="1"/>
</dbReference>
<dbReference type="EMBL" id="SBHS01000001">
    <property type="protein sequence ID" value="TWU79168.1"/>
    <property type="molecule type" value="Genomic_DNA"/>
</dbReference>
<gene>
    <name evidence="3" type="ORF">ED733_008874</name>
</gene>
<dbReference type="PANTHER" id="PTHR47466:SF1">
    <property type="entry name" value="METALLOPROTEASE MEP1 (AFU_ORTHOLOGUE AFUA_1G07730)-RELATED"/>
    <property type="match status" value="1"/>
</dbReference>
<comment type="similarity">
    <text evidence="1">Belongs to the peptidase M43B family.</text>
</comment>
<sequence>MPSFTQTLLAGLLAIGVMAVPNANSALRSPPATGSDSVPEELIAAYQYFTAAEAESSSLGRRGERSVDLYLHVIQHPTNRENDPSNETLAEQVKVLNDAFLDSHFQFILQNISRTVNEVWYSAESIYNKYDMRRSLRQGGKDALNLFIFELLQPAKEVLLENSSQTCFLDPNGTETCNPVQTTLTHKTIPGVDDLGSCRFPGKWLDDPYQLPLDGCDIDLRALPGGSFTRNNQGNIAVHETGHWLGLTHPFPDHRPFPDEAWRDDEEYPKICDPGVSNLVVDTPVCYLDWNLLGPEGCPENDIDTCPNHWGKDPIHNYMHYTSDKCLTEFTPGQAVRMHQMYNYFRSTGN</sequence>
<evidence type="ECO:0000256" key="2">
    <source>
        <dbReference type="SAM" id="SignalP"/>
    </source>
</evidence>
<dbReference type="Proteomes" id="UP000317257">
    <property type="component" value="Unassembled WGS sequence"/>
</dbReference>
<dbReference type="GO" id="GO:0008237">
    <property type="term" value="F:metallopeptidase activity"/>
    <property type="evidence" value="ECO:0007669"/>
    <property type="project" value="InterPro"/>
</dbReference>
<name>A0A5C6GQF2_METRR</name>
<evidence type="ECO:0000313" key="4">
    <source>
        <dbReference type="Proteomes" id="UP000317257"/>
    </source>
</evidence>
<protein>
    <submittedName>
        <fullName evidence="3">Uncharacterized protein</fullName>
    </submittedName>
</protein>
<evidence type="ECO:0000313" key="3">
    <source>
        <dbReference type="EMBL" id="TWU79168.1"/>
    </source>
</evidence>